<dbReference type="RefSeq" id="WP_068765300.1">
    <property type="nucleotide sequence ID" value="NZ_CP017781.1"/>
</dbReference>
<dbReference type="EMBL" id="CP017781">
    <property type="protein sequence ID" value="AOZ70300.1"/>
    <property type="molecule type" value="Genomic_DNA"/>
</dbReference>
<dbReference type="Proteomes" id="UP000176562">
    <property type="component" value="Chromosome"/>
</dbReference>
<protein>
    <recommendedName>
        <fullName evidence="1">DUF6473 domain-containing protein</fullName>
    </recommendedName>
</protein>
<dbReference type="STRING" id="1850250.LPB142_14015"/>
<proteinExistence type="predicted"/>
<dbReference type="InterPro" id="IPR045524">
    <property type="entry name" value="DUF6473"/>
</dbReference>
<feature type="domain" description="DUF6473" evidence="1">
    <location>
        <begin position="1"/>
        <end position="272"/>
    </location>
</feature>
<name>A0A1D9MEU9_9RHOB</name>
<keyword evidence="3" id="KW-1185">Reference proteome</keyword>
<dbReference type="Pfam" id="PF20078">
    <property type="entry name" value="DUF6473"/>
    <property type="match status" value="1"/>
</dbReference>
<evidence type="ECO:0000259" key="1">
    <source>
        <dbReference type="Pfam" id="PF20078"/>
    </source>
</evidence>
<dbReference type="KEGG" id="rhp:LPB142_14015"/>
<gene>
    <name evidence="2" type="ORF">LPB142_14015</name>
</gene>
<dbReference type="AlphaFoldDB" id="A0A1D9MEU9"/>
<sequence>MAFEYPGAGALEYFPCRYGKSKLLFRGPRRDLSVPHCAALGGNETYGRFVAEPWPILLEGRLGLPVVNFGYQNAGVDVFLNELQLTQPKHPPQLSIIQLLGACNMSNRFYAVHPRRNDRFLRASNLMRSVFSEIDFTEFNFTRHLLQALMSRAPERFEAVVAELQSAWVARMRALLERMDGPKVLLWLGDYRDPLQGDPLGAEPVLVTSAMVEKIAPLADQVVRVEPSMLARSAGTVGMHFAPMEEPVAGTMPGPMVHHEVAEALAPVVSKLL</sequence>
<reference evidence="2 3" key="1">
    <citation type="submission" date="2016-10" db="EMBL/GenBank/DDBJ databases">
        <title>Rhodobacter sp. LPB0142, isolated from sea water.</title>
        <authorList>
            <person name="Kim E."/>
            <person name="Yi H."/>
        </authorList>
    </citation>
    <scope>NUCLEOTIDE SEQUENCE [LARGE SCALE GENOMIC DNA]</scope>
    <source>
        <strain evidence="2 3">LPB0142</strain>
    </source>
</reference>
<evidence type="ECO:0000313" key="2">
    <source>
        <dbReference type="EMBL" id="AOZ70300.1"/>
    </source>
</evidence>
<evidence type="ECO:0000313" key="3">
    <source>
        <dbReference type="Proteomes" id="UP000176562"/>
    </source>
</evidence>
<organism evidence="2 3">
    <name type="scientific">Rhodobacter xanthinilyticus</name>
    <dbReference type="NCBI Taxonomy" id="1850250"/>
    <lineage>
        <taxon>Bacteria</taxon>
        <taxon>Pseudomonadati</taxon>
        <taxon>Pseudomonadota</taxon>
        <taxon>Alphaproteobacteria</taxon>
        <taxon>Rhodobacterales</taxon>
        <taxon>Rhodobacter group</taxon>
        <taxon>Rhodobacter</taxon>
    </lineage>
</organism>
<accession>A0A1D9MEU9</accession>